<evidence type="ECO:0000256" key="2">
    <source>
        <dbReference type="ARBA" id="ARBA00022692"/>
    </source>
</evidence>
<accession>A0A8K0KA96</accession>
<dbReference type="Pfam" id="PF21114">
    <property type="entry name" value="DDR1-2_DS-like"/>
    <property type="match status" value="1"/>
</dbReference>
<evidence type="ECO:0000256" key="6">
    <source>
        <dbReference type="ARBA" id="ARBA00023157"/>
    </source>
</evidence>
<keyword evidence="7" id="KW-0325">Glycoprotein</keyword>
<keyword evidence="10" id="KW-1185">Reference proteome</keyword>
<dbReference type="OrthoDB" id="6071166at2759"/>
<evidence type="ECO:0000259" key="8">
    <source>
        <dbReference type="Pfam" id="PF21114"/>
    </source>
</evidence>
<feature type="domain" description="Discoidin" evidence="8">
    <location>
        <begin position="32"/>
        <end position="148"/>
    </location>
</feature>
<keyword evidence="4" id="KW-1133">Transmembrane helix</keyword>
<dbReference type="Gene3D" id="2.60.120.1190">
    <property type="match status" value="1"/>
</dbReference>
<evidence type="ECO:0000256" key="4">
    <source>
        <dbReference type="ARBA" id="ARBA00022989"/>
    </source>
</evidence>
<gene>
    <name evidence="9" type="ORF">J437_LFUL000891</name>
</gene>
<keyword evidence="6" id="KW-1015">Disulfide bond</keyword>
<evidence type="ECO:0000256" key="7">
    <source>
        <dbReference type="ARBA" id="ARBA00023180"/>
    </source>
</evidence>
<dbReference type="EMBL" id="KZ308461">
    <property type="protein sequence ID" value="KAG8230055.1"/>
    <property type="molecule type" value="Genomic_DNA"/>
</dbReference>
<proteinExistence type="predicted"/>
<organism evidence="9 10">
    <name type="scientific">Ladona fulva</name>
    <name type="common">Scarce chaser dragonfly</name>
    <name type="synonym">Libellula fulva</name>
    <dbReference type="NCBI Taxonomy" id="123851"/>
    <lineage>
        <taxon>Eukaryota</taxon>
        <taxon>Metazoa</taxon>
        <taxon>Ecdysozoa</taxon>
        <taxon>Arthropoda</taxon>
        <taxon>Hexapoda</taxon>
        <taxon>Insecta</taxon>
        <taxon>Pterygota</taxon>
        <taxon>Palaeoptera</taxon>
        <taxon>Odonata</taxon>
        <taxon>Epiprocta</taxon>
        <taxon>Anisoptera</taxon>
        <taxon>Libelluloidea</taxon>
        <taxon>Libellulidae</taxon>
        <taxon>Ladona</taxon>
    </lineage>
</organism>
<evidence type="ECO:0000256" key="1">
    <source>
        <dbReference type="ARBA" id="ARBA00004479"/>
    </source>
</evidence>
<dbReference type="InterPro" id="IPR048525">
    <property type="entry name" value="DDR1-2_DS-like"/>
</dbReference>
<keyword evidence="3" id="KW-0732">Signal</keyword>
<name>A0A8K0KA96_LADFU</name>
<comment type="caution">
    <text evidence="9">The sequence shown here is derived from an EMBL/GenBank/DDBJ whole genome shotgun (WGS) entry which is preliminary data.</text>
</comment>
<dbReference type="Proteomes" id="UP000792457">
    <property type="component" value="Unassembled WGS sequence"/>
</dbReference>
<keyword evidence="2" id="KW-0812">Transmembrane</keyword>
<keyword evidence="5" id="KW-0472">Membrane</keyword>
<evidence type="ECO:0000256" key="5">
    <source>
        <dbReference type="ARBA" id="ARBA00023136"/>
    </source>
</evidence>
<evidence type="ECO:0000313" key="10">
    <source>
        <dbReference type="Proteomes" id="UP000792457"/>
    </source>
</evidence>
<dbReference type="GO" id="GO:0016020">
    <property type="term" value="C:membrane"/>
    <property type="evidence" value="ECO:0007669"/>
    <property type="project" value="UniProtKB-SubCell"/>
</dbReference>
<reference evidence="9" key="1">
    <citation type="submission" date="2013-04" db="EMBL/GenBank/DDBJ databases">
        <authorList>
            <person name="Qu J."/>
            <person name="Murali S.C."/>
            <person name="Bandaranaike D."/>
            <person name="Bellair M."/>
            <person name="Blankenburg K."/>
            <person name="Chao H."/>
            <person name="Dinh H."/>
            <person name="Doddapaneni H."/>
            <person name="Downs B."/>
            <person name="Dugan-Rocha S."/>
            <person name="Elkadiri S."/>
            <person name="Gnanaolivu R.D."/>
            <person name="Hernandez B."/>
            <person name="Javaid M."/>
            <person name="Jayaseelan J.C."/>
            <person name="Lee S."/>
            <person name="Li M."/>
            <person name="Ming W."/>
            <person name="Munidasa M."/>
            <person name="Muniz J."/>
            <person name="Nguyen L."/>
            <person name="Ongeri F."/>
            <person name="Osuji N."/>
            <person name="Pu L.-L."/>
            <person name="Puazo M."/>
            <person name="Qu C."/>
            <person name="Quiroz J."/>
            <person name="Raj R."/>
            <person name="Weissenberger G."/>
            <person name="Xin Y."/>
            <person name="Zou X."/>
            <person name="Han Y."/>
            <person name="Richards S."/>
            <person name="Worley K."/>
            <person name="Muzny D."/>
            <person name="Gibbs R."/>
        </authorList>
    </citation>
    <scope>NUCLEOTIDE SEQUENCE</scope>
    <source>
        <strain evidence="9">Sampled in the wild</strain>
    </source>
</reference>
<protein>
    <recommendedName>
        <fullName evidence="8">Discoidin domain-containing protein</fullName>
    </recommendedName>
</protein>
<evidence type="ECO:0000256" key="3">
    <source>
        <dbReference type="ARBA" id="ARBA00022729"/>
    </source>
</evidence>
<comment type="subcellular location">
    <subcellularLocation>
        <location evidence="1">Membrane</location>
        <topology evidence="1">Single-pass type I membrane protein</topology>
    </subcellularLocation>
</comment>
<sequence length="172" mass="19725">MIAYTLYISVIFLPISRGLIAITSLHCGFSFAGYEWVGWRNDTGGFPGRPVELIFEFDRVRNFSSMYLHTNNLHTKDVQVFSHAKVYFSIGGRQFNGEPVFFSYMPDLIMEAARNVTIKMHNRVGRFVKLQLYFASRWIMISEVSFDSGELTSINLAPSQPCHPYRSILVHA</sequence>
<evidence type="ECO:0000313" key="9">
    <source>
        <dbReference type="EMBL" id="KAG8230055.1"/>
    </source>
</evidence>
<dbReference type="AlphaFoldDB" id="A0A8K0KA96"/>
<reference evidence="9" key="2">
    <citation type="submission" date="2017-10" db="EMBL/GenBank/DDBJ databases">
        <title>Ladona fulva Genome sequencing and assembly.</title>
        <authorList>
            <person name="Murali S."/>
            <person name="Richards S."/>
            <person name="Bandaranaike D."/>
            <person name="Bellair M."/>
            <person name="Blankenburg K."/>
            <person name="Chao H."/>
            <person name="Dinh H."/>
            <person name="Doddapaneni H."/>
            <person name="Dugan-Rocha S."/>
            <person name="Elkadiri S."/>
            <person name="Gnanaolivu R."/>
            <person name="Hernandez B."/>
            <person name="Skinner E."/>
            <person name="Javaid M."/>
            <person name="Lee S."/>
            <person name="Li M."/>
            <person name="Ming W."/>
            <person name="Munidasa M."/>
            <person name="Muniz J."/>
            <person name="Nguyen L."/>
            <person name="Hughes D."/>
            <person name="Osuji N."/>
            <person name="Pu L.-L."/>
            <person name="Puazo M."/>
            <person name="Qu C."/>
            <person name="Quiroz J."/>
            <person name="Raj R."/>
            <person name="Weissenberger G."/>
            <person name="Xin Y."/>
            <person name="Zou X."/>
            <person name="Han Y."/>
            <person name="Worley K."/>
            <person name="Muzny D."/>
            <person name="Gibbs R."/>
        </authorList>
    </citation>
    <scope>NUCLEOTIDE SEQUENCE</scope>
    <source>
        <strain evidence="9">Sampled in the wild</strain>
    </source>
</reference>